<dbReference type="Pfam" id="PF04434">
    <property type="entry name" value="SWIM"/>
    <property type="match status" value="1"/>
</dbReference>
<dbReference type="PROSITE" id="PS50966">
    <property type="entry name" value="ZF_SWIM"/>
    <property type="match status" value="1"/>
</dbReference>
<protein>
    <recommendedName>
        <fullName evidence="6">SWIM-type domain-containing protein</fullName>
    </recommendedName>
</protein>
<evidence type="ECO:0000256" key="4">
    <source>
        <dbReference type="PROSITE-ProRule" id="PRU00325"/>
    </source>
</evidence>
<proteinExistence type="predicted"/>
<evidence type="ECO:0000256" key="2">
    <source>
        <dbReference type="ARBA" id="ARBA00022771"/>
    </source>
</evidence>
<sequence length="546" mass="59875">MCVSGHEDIFDMANIDLFSVVALNMMVVKLGYAGESKPMFYNYLRPLASLDEGLYAFACEEDVHCLATLVRSIKLIEVYIEHDVIALDSYLRAPQFMATIEDITDEPGSITSNRTEKMLLHDRSDLKAESNGEAGFADVAVSGVESFRTKEPILAEIRVQEPFVEEVRTREPTMKDVVLEDYVSSCEDVEHAWILLFANISVTNLVLDDVLEREDVDVINVDGFDNDSCNYDETKNYRRRRAKFNLLLNNICEAFNGKIVGGRDKPVITLLEYIREYCMKRIVNVQSVINKCIVPLNPTATRIVESIKKEAHFMNVQWNGANKYQVSSSLGDHCVVDVATMTCSCKKWELTGIPCKHVADQGKHEDEPFVKDGKLSKKGRTITCQSCENTEHNNATCKVQGRKATTGANSAEASGSASRQAQQTKPLVGQDGLGGLGGLGVGTVIGLSVAAGQGGASGPGGAGLGIQDKGTEITKDKVSQEHACEEEGMDDYVPDEIDGAKCEHVPTHVVNKGNLEVLVCNQAANHGSDELVDKGRPLKRKRVYAE</sequence>
<name>A0A699GMX3_TANCI</name>
<dbReference type="SMART" id="SM00575">
    <property type="entry name" value="ZnF_PMZ"/>
    <property type="match status" value="1"/>
</dbReference>
<dbReference type="InterPro" id="IPR006564">
    <property type="entry name" value="Znf_PMZ"/>
</dbReference>
<dbReference type="InterPro" id="IPR007527">
    <property type="entry name" value="Znf_SWIM"/>
</dbReference>
<keyword evidence="3" id="KW-0862">Zinc</keyword>
<keyword evidence="1" id="KW-0479">Metal-binding</keyword>
<feature type="region of interest" description="Disordered" evidence="5">
    <location>
        <begin position="408"/>
        <end position="429"/>
    </location>
</feature>
<evidence type="ECO:0000259" key="6">
    <source>
        <dbReference type="PROSITE" id="PS50966"/>
    </source>
</evidence>
<dbReference type="GO" id="GO:0008270">
    <property type="term" value="F:zinc ion binding"/>
    <property type="evidence" value="ECO:0007669"/>
    <property type="project" value="UniProtKB-KW"/>
</dbReference>
<reference evidence="7" key="1">
    <citation type="journal article" date="2019" name="Sci. Rep.">
        <title>Draft genome of Tanacetum cinerariifolium, the natural source of mosquito coil.</title>
        <authorList>
            <person name="Yamashiro T."/>
            <person name="Shiraishi A."/>
            <person name="Satake H."/>
            <person name="Nakayama K."/>
        </authorList>
    </citation>
    <scope>NUCLEOTIDE SEQUENCE</scope>
</reference>
<evidence type="ECO:0000256" key="5">
    <source>
        <dbReference type="SAM" id="MobiDB-lite"/>
    </source>
</evidence>
<keyword evidence="2 4" id="KW-0863">Zinc-finger</keyword>
<accession>A0A699GMX3</accession>
<dbReference type="EMBL" id="BKCJ010015991">
    <property type="protein sequence ID" value="GEV15495.1"/>
    <property type="molecule type" value="Genomic_DNA"/>
</dbReference>
<evidence type="ECO:0000256" key="1">
    <source>
        <dbReference type="ARBA" id="ARBA00022723"/>
    </source>
</evidence>
<evidence type="ECO:0000256" key="3">
    <source>
        <dbReference type="ARBA" id="ARBA00022833"/>
    </source>
</evidence>
<evidence type="ECO:0000313" key="7">
    <source>
        <dbReference type="EMBL" id="GEV15495.1"/>
    </source>
</evidence>
<dbReference type="PANTHER" id="PTHR31973:SF190">
    <property type="entry name" value="MULE TRANSPOSASE DOMAIN-CONTAINING PROTEIN"/>
    <property type="match status" value="1"/>
</dbReference>
<dbReference type="PANTHER" id="PTHR31973">
    <property type="entry name" value="POLYPROTEIN, PUTATIVE-RELATED"/>
    <property type="match status" value="1"/>
</dbReference>
<organism evidence="7">
    <name type="scientific">Tanacetum cinerariifolium</name>
    <name type="common">Dalmatian daisy</name>
    <name type="synonym">Chrysanthemum cinerariifolium</name>
    <dbReference type="NCBI Taxonomy" id="118510"/>
    <lineage>
        <taxon>Eukaryota</taxon>
        <taxon>Viridiplantae</taxon>
        <taxon>Streptophyta</taxon>
        <taxon>Embryophyta</taxon>
        <taxon>Tracheophyta</taxon>
        <taxon>Spermatophyta</taxon>
        <taxon>Magnoliopsida</taxon>
        <taxon>eudicotyledons</taxon>
        <taxon>Gunneridae</taxon>
        <taxon>Pentapetalae</taxon>
        <taxon>asterids</taxon>
        <taxon>campanulids</taxon>
        <taxon>Asterales</taxon>
        <taxon>Asteraceae</taxon>
        <taxon>Asteroideae</taxon>
        <taxon>Anthemideae</taxon>
        <taxon>Anthemidinae</taxon>
        <taxon>Tanacetum</taxon>
    </lineage>
</organism>
<gene>
    <name evidence="7" type="ORF">Tci_087472</name>
</gene>
<comment type="caution">
    <text evidence="7">The sequence shown here is derived from an EMBL/GenBank/DDBJ whole genome shotgun (WGS) entry which is preliminary data.</text>
</comment>
<dbReference type="AlphaFoldDB" id="A0A699GMX3"/>
<feature type="domain" description="SWIM-type" evidence="6">
    <location>
        <begin position="324"/>
        <end position="366"/>
    </location>
</feature>
<feature type="compositionally biased region" description="Low complexity" evidence="5">
    <location>
        <begin position="408"/>
        <end position="418"/>
    </location>
</feature>